<proteinExistence type="predicted"/>
<dbReference type="EMBL" id="HG001590">
    <property type="protein sequence ID" value="CDF32806.1"/>
    <property type="molecule type" value="Genomic_DNA"/>
</dbReference>
<dbReference type="RefSeq" id="XP_005712607.1">
    <property type="nucleotide sequence ID" value="XM_005712550.1"/>
</dbReference>
<keyword evidence="2" id="KW-1185">Reference proteome</keyword>
<name>R7Q5Z3_CHOCR</name>
<sequence length="59" mass="6826">MMHHGLTLSHVNAWRCEHRSACNPAMAFSNGVKRSQYMKKSMNRLMAQCKKKKGKLLHL</sequence>
<dbReference type="Gramene" id="CDF32806">
    <property type="protein sequence ID" value="CDF32806"/>
    <property type="gene ID" value="CHC_T00001087001"/>
</dbReference>
<dbReference type="AlphaFoldDB" id="R7Q5Z3"/>
<organism evidence="1 2">
    <name type="scientific">Chondrus crispus</name>
    <name type="common">Carrageen Irish moss</name>
    <name type="synonym">Polymorpha crispa</name>
    <dbReference type="NCBI Taxonomy" id="2769"/>
    <lineage>
        <taxon>Eukaryota</taxon>
        <taxon>Rhodophyta</taxon>
        <taxon>Florideophyceae</taxon>
        <taxon>Rhodymeniophycidae</taxon>
        <taxon>Gigartinales</taxon>
        <taxon>Gigartinaceae</taxon>
        <taxon>Chondrus</taxon>
    </lineage>
</organism>
<accession>R7Q5Z3</accession>
<protein>
    <submittedName>
        <fullName evidence="1">Uncharacterized protein</fullName>
    </submittedName>
</protein>
<evidence type="ECO:0000313" key="2">
    <source>
        <dbReference type="Proteomes" id="UP000012073"/>
    </source>
</evidence>
<dbReference type="Proteomes" id="UP000012073">
    <property type="component" value="Unassembled WGS sequence"/>
</dbReference>
<dbReference type="KEGG" id="ccp:CHC_T00001087001"/>
<dbReference type="GeneID" id="17320323"/>
<gene>
    <name evidence="1" type="ORF">CHC_T00001087001</name>
</gene>
<evidence type="ECO:0000313" key="1">
    <source>
        <dbReference type="EMBL" id="CDF32806.1"/>
    </source>
</evidence>
<reference evidence="2" key="1">
    <citation type="journal article" date="2013" name="Proc. Natl. Acad. Sci. U.S.A.">
        <title>Genome structure and metabolic features in the red seaweed Chondrus crispus shed light on evolution of the Archaeplastida.</title>
        <authorList>
            <person name="Collen J."/>
            <person name="Porcel B."/>
            <person name="Carre W."/>
            <person name="Ball S.G."/>
            <person name="Chaparro C."/>
            <person name="Tonon T."/>
            <person name="Barbeyron T."/>
            <person name="Michel G."/>
            <person name="Noel B."/>
            <person name="Valentin K."/>
            <person name="Elias M."/>
            <person name="Artiguenave F."/>
            <person name="Arun A."/>
            <person name="Aury J.M."/>
            <person name="Barbosa-Neto J.F."/>
            <person name="Bothwell J.H."/>
            <person name="Bouget F.Y."/>
            <person name="Brillet L."/>
            <person name="Cabello-Hurtado F."/>
            <person name="Capella-Gutierrez S."/>
            <person name="Charrier B."/>
            <person name="Cladiere L."/>
            <person name="Cock J.M."/>
            <person name="Coelho S.M."/>
            <person name="Colleoni C."/>
            <person name="Czjzek M."/>
            <person name="Da Silva C."/>
            <person name="Delage L."/>
            <person name="Denoeud F."/>
            <person name="Deschamps P."/>
            <person name="Dittami S.M."/>
            <person name="Gabaldon T."/>
            <person name="Gachon C.M."/>
            <person name="Groisillier A."/>
            <person name="Herve C."/>
            <person name="Jabbari K."/>
            <person name="Katinka M."/>
            <person name="Kloareg B."/>
            <person name="Kowalczyk N."/>
            <person name="Labadie K."/>
            <person name="Leblanc C."/>
            <person name="Lopez P.J."/>
            <person name="McLachlan D.H."/>
            <person name="Meslet-Cladiere L."/>
            <person name="Moustafa A."/>
            <person name="Nehr Z."/>
            <person name="Nyvall Collen P."/>
            <person name="Panaud O."/>
            <person name="Partensky F."/>
            <person name="Poulain J."/>
            <person name="Rensing S.A."/>
            <person name="Rousvoal S."/>
            <person name="Samson G."/>
            <person name="Symeonidi A."/>
            <person name="Weissenbach J."/>
            <person name="Zambounis A."/>
            <person name="Wincker P."/>
            <person name="Boyen C."/>
        </authorList>
    </citation>
    <scope>NUCLEOTIDE SEQUENCE [LARGE SCALE GENOMIC DNA]</scope>
    <source>
        <strain evidence="2">cv. Stackhouse</strain>
    </source>
</reference>